<protein>
    <submittedName>
        <fullName evidence="1">Uncharacterized protein</fullName>
    </submittedName>
</protein>
<accession>E4SL45</accession>
<proteinExistence type="predicted"/>
<dbReference type="KEGG" id="lam:LA2_01950"/>
<name>E4SL45_LACAR</name>
<dbReference type="EMBL" id="CP002338">
    <property type="protein sequence ID" value="ADQ58381.1"/>
    <property type="molecule type" value="Genomic_DNA"/>
</dbReference>
<dbReference type="Proteomes" id="UP000007033">
    <property type="component" value="Chromosome"/>
</dbReference>
<evidence type="ECO:0000313" key="1">
    <source>
        <dbReference type="EMBL" id="ADQ58381.1"/>
    </source>
</evidence>
<evidence type="ECO:0000313" key="2">
    <source>
        <dbReference type="Proteomes" id="UP000007033"/>
    </source>
</evidence>
<dbReference type="HOGENOM" id="CLU_3344905_0_0_9"/>
<gene>
    <name evidence="1" type="ordered locus">LA2_01950</name>
</gene>
<reference evidence="1 2" key="1">
    <citation type="journal article" date="2011" name="J. Bacteriol.">
        <title>Genome sequence of Lactobacillus amylovorus GRL1112.</title>
        <authorList>
            <person name="Kant R."/>
            <person name="Paulin L."/>
            <person name="Alatalo E."/>
            <person name="de Vos W.M."/>
            <person name="Palva A."/>
        </authorList>
    </citation>
    <scope>NUCLEOTIDE SEQUENCE [LARGE SCALE GENOMIC DNA]</scope>
    <source>
        <strain evidence="1 2">GRL 1112</strain>
    </source>
</reference>
<dbReference type="AlphaFoldDB" id="E4SL45"/>
<organism evidence="1 2">
    <name type="scientific">Lactobacillus amylovorus (strain GRL 1112)</name>
    <dbReference type="NCBI Taxonomy" id="695560"/>
    <lineage>
        <taxon>Bacteria</taxon>
        <taxon>Bacillati</taxon>
        <taxon>Bacillota</taxon>
        <taxon>Bacilli</taxon>
        <taxon>Lactobacillales</taxon>
        <taxon>Lactobacillaceae</taxon>
        <taxon>Lactobacillus</taxon>
    </lineage>
</organism>
<sequence>MKFIAFFMAWKLVFSQTLFGKIKWKELKLNVSENNAF</sequence>